<organism evidence="3 4">
    <name type="scientific">Candidatus Desulfacyla euxinica</name>
    <dbReference type="NCBI Taxonomy" id="2841693"/>
    <lineage>
        <taxon>Bacteria</taxon>
        <taxon>Deltaproteobacteria</taxon>
        <taxon>Candidatus Desulfacyla</taxon>
    </lineage>
</organism>
<accession>A0A8J6N304</accession>
<feature type="compositionally biased region" description="Basic and acidic residues" evidence="2">
    <location>
        <begin position="148"/>
        <end position="184"/>
    </location>
</feature>
<feature type="region of interest" description="Disordered" evidence="2">
    <location>
        <begin position="148"/>
        <end position="187"/>
    </location>
</feature>
<name>A0A8J6N304_9DELT</name>
<proteinExistence type="predicted"/>
<dbReference type="EMBL" id="JACNJD010000343">
    <property type="protein sequence ID" value="MBC8179086.1"/>
    <property type="molecule type" value="Genomic_DNA"/>
</dbReference>
<evidence type="ECO:0000313" key="3">
    <source>
        <dbReference type="EMBL" id="MBC8179086.1"/>
    </source>
</evidence>
<evidence type="ECO:0000313" key="4">
    <source>
        <dbReference type="Proteomes" id="UP000650524"/>
    </source>
</evidence>
<evidence type="ECO:0000256" key="1">
    <source>
        <dbReference type="SAM" id="Coils"/>
    </source>
</evidence>
<keyword evidence="1" id="KW-0175">Coiled coil</keyword>
<protein>
    <submittedName>
        <fullName evidence="3">Uncharacterized protein</fullName>
    </submittedName>
</protein>
<feature type="coiled-coil region" evidence="1">
    <location>
        <begin position="301"/>
        <end position="335"/>
    </location>
</feature>
<dbReference type="AlphaFoldDB" id="A0A8J6N304"/>
<gene>
    <name evidence="3" type="ORF">H8E19_16905</name>
</gene>
<reference evidence="3 4" key="1">
    <citation type="submission" date="2020-08" db="EMBL/GenBank/DDBJ databases">
        <title>Bridging the membrane lipid divide: bacteria of the FCB group superphylum have the potential to synthesize archaeal ether lipids.</title>
        <authorList>
            <person name="Villanueva L."/>
            <person name="Von Meijenfeldt F.A.B."/>
            <person name="Westbye A.B."/>
            <person name="Yadav S."/>
            <person name="Hopmans E.C."/>
            <person name="Dutilh B.E."/>
            <person name="Sinninghe Damste J.S."/>
        </authorList>
    </citation>
    <scope>NUCLEOTIDE SEQUENCE [LARGE SCALE GENOMIC DNA]</scope>
    <source>
        <strain evidence="3">NIOZ-UU27</strain>
    </source>
</reference>
<feature type="coiled-coil region" evidence="1">
    <location>
        <begin position="193"/>
        <end position="252"/>
    </location>
</feature>
<sequence>MTDIANVNGLPQIAMSNTKKEMIEAYGAMKKLLEAKERELVSVEKAKKQFEKKAALAAAEVQAAQDPILRIHDLRSSVSKELAALAEKFDEELETYRKVQAAVQAKQEDLKNMYDIETEVSDLAALIQAQQMKKEEFEKEMSLRKSEFEQEMTEARETWDTEKAARDAQFKEKNEQRKKERDREEEAYEYDLNREREQRRNALEDELRALQKEIADKKETFERETASRSAELKRKEIEAAQKEEEFDELTKRVEQFPSESGAEVKTAVKDATLRITADFEKNEALLNATFEGEKNVLLSKIESLEKLAQSQAQQISELSRKNEQAYEKVQEIANIAVSSAHREIISVPYGAPQTTPDNKA</sequence>
<dbReference type="Proteomes" id="UP000650524">
    <property type="component" value="Unassembled WGS sequence"/>
</dbReference>
<evidence type="ECO:0000256" key="2">
    <source>
        <dbReference type="SAM" id="MobiDB-lite"/>
    </source>
</evidence>
<comment type="caution">
    <text evidence="3">The sequence shown here is derived from an EMBL/GenBank/DDBJ whole genome shotgun (WGS) entry which is preliminary data.</text>
</comment>